<evidence type="ECO:0000313" key="3">
    <source>
        <dbReference type="Proteomes" id="UP000268535"/>
    </source>
</evidence>
<gene>
    <name evidence="2" type="ORF">CAUPRSCDRAFT_12830</name>
</gene>
<reference evidence="3" key="1">
    <citation type="journal article" date="2018" name="Nat. Microbiol.">
        <title>Leveraging single-cell genomics to expand the fungal tree of life.</title>
        <authorList>
            <person name="Ahrendt S.R."/>
            <person name="Quandt C.A."/>
            <person name="Ciobanu D."/>
            <person name="Clum A."/>
            <person name="Salamov A."/>
            <person name="Andreopoulos B."/>
            <person name="Cheng J.F."/>
            <person name="Woyke T."/>
            <person name="Pelin A."/>
            <person name="Henrissat B."/>
            <person name="Reynolds N.K."/>
            <person name="Benny G.L."/>
            <person name="Smith M.E."/>
            <person name="James T.Y."/>
            <person name="Grigoriev I.V."/>
        </authorList>
    </citation>
    <scope>NUCLEOTIDE SEQUENCE [LARGE SCALE GENOMIC DNA]</scope>
    <source>
        <strain evidence="3">ATCC 52028</strain>
    </source>
</reference>
<accession>A0A4P9WTZ8</accession>
<name>A0A4P9WTZ8_9FUNG</name>
<dbReference type="Proteomes" id="UP000268535">
    <property type="component" value="Unassembled WGS sequence"/>
</dbReference>
<sequence>MLLAYPPRAGAIGEVESMVRAFRANADRFKRILDTEGIADSTPDGWGRRRSQDLRKNAVYQLACAGLERKFSGTDDVSIADDFLTMGSNLEQLLIEPVSDAASLFFQRLKSALQSDPSLSWDSMAPTLSQLDENSQKFVEVFKRTVKDLGIPEESLPMLTTDGFLANPDVFDLYSRLWSNASTFHSASSADGRAAQQHQADTGPSTAGTGPSTATAGAGLSALLRQEGGSGPSNAGAGSPAVGPLARHVMDITRHAP</sequence>
<feature type="region of interest" description="Disordered" evidence="1">
    <location>
        <begin position="189"/>
        <end position="257"/>
    </location>
</feature>
<evidence type="ECO:0000313" key="2">
    <source>
        <dbReference type="EMBL" id="RKO95468.1"/>
    </source>
</evidence>
<protein>
    <submittedName>
        <fullName evidence="2">Uncharacterized protein</fullName>
    </submittedName>
</protein>
<dbReference type="AlphaFoldDB" id="A0A4P9WTZ8"/>
<organism evidence="2 3">
    <name type="scientific">Caulochytrium protostelioides</name>
    <dbReference type="NCBI Taxonomy" id="1555241"/>
    <lineage>
        <taxon>Eukaryota</taxon>
        <taxon>Fungi</taxon>
        <taxon>Fungi incertae sedis</taxon>
        <taxon>Chytridiomycota</taxon>
        <taxon>Chytridiomycota incertae sedis</taxon>
        <taxon>Chytridiomycetes</taxon>
        <taxon>Caulochytriales</taxon>
        <taxon>Caulochytriaceae</taxon>
        <taxon>Caulochytrium</taxon>
    </lineage>
</organism>
<proteinExistence type="predicted"/>
<feature type="compositionally biased region" description="Low complexity" evidence="1">
    <location>
        <begin position="202"/>
        <end position="224"/>
    </location>
</feature>
<dbReference type="EMBL" id="ML011660">
    <property type="protein sequence ID" value="RKO95468.1"/>
    <property type="molecule type" value="Genomic_DNA"/>
</dbReference>
<feature type="compositionally biased region" description="Basic and acidic residues" evidence="1">
    <location>
        <begin position="248"/>
        <end position="257"/>
    </location>
</feature>
<evidence type="ECO:0000256" key="1">
    <source>
        <dbReference type="SAM" id="MobiDB-lite"/>
    </source>
</evidence>
<feature type="compositionally biased region" description="Low complexity" evidence="1">
    <location>
        <begin position="232"/>
        <end position="244"/>
    </location>
</feature>